<dbReference type="PANTHER" id="PTHR24211">
    <property type="entry name" value="LIM DOMAIN-CONTAINING PROTEIN"/>
    <property type="match status" value="1"/>
</dbReference>
<dbReference type="EMBL" id="CAJOBG010054155">
    <property type="protein sequence ID" value="CAF4506567.1"/>
    <property type="molecule type" value="Genomic_DNA"/>
</dbReference>
<dbReference type="Proteomes" id="UP000663866">
    <property type="component" value="Unassembled WGS sequence"/>
</dbReference>
<proteinExistence type="predicted"/>
<dbReference type="InterPro" id="IPR047120">
    <property type="entry name" value="Pk/Esn/Tes"/>
</dbReference>
<organism evidence="4 5">
    <name type="scientific">Rotaria magnacalcarata</name>
    <dbReference type="NCBI Taxonomy" id="392030"/>
    <lineage>
        <taxon>Eukaryota</taxon>
        <taxon>Metazoa</taxon>
        <taxon>Spiralia</taxon>
        <taxon>Gnathifera</taxon>
        <taxon>Rotifera</taxon>
        <taxon>Eurotatoria</taxon>
        <taxon>Bdelloidea</taxon>
        <taxon>Philodinida</taxon>
        <taxon>Philodinidae</taxon>
        <taxon>Rotaria</taxon>
    </lineage>
</organism>
<dbReference type="InterPro" id="IPR010442">
    <property type="entry name" value="PET_domain"/>
</dbReference>
<comment type="caution">
    <text evidence="4">The sequence shown here is derived from an EMBL/GenBank/DDBJ whole genome shotgun (WGS) entry which is preliminary data.</text>
</comment>
<feature type="compositionally biased region" description="Polar residues" evidence="2">
    <location>
        <begin position="48"/>
        <end position="58"/>
    </location>
</feature>
<evidence type="ECO:0000256" key="2">
    <source>
        <dbReference type="SAM" id="MobiDB-lite"/>
    </source>
</evidence>
<keyword evidence="5" id="KW-1185">Reference proteome</keyword>
<accession>A0A820VU58</accession>
<feature type="non-terminal residue" evidence="4">
    <location>
        <position position="58"/>
    </location>
</feature>
<gene>
    <name evidence="4" type="ORF">OVN521_LOCUS41066</name>
</gene>
<feature type="domain" description="PET" evidence="3">
    <location>
        <begin position="1"/>
        <end position="52"/>
    </location>
</feature>
<dbReference type="PANTHER" id="PTHR24211:SF20">
    <property type="entry name" value="PROTEIN ESPINAS-RELATED"/>
    <property type="match status" value="1"/>
</dbReference>
<sequence>MLEEQLPPHDSDPKYCRTLTEDERNELKIFNEQQRHNALGRGSARQLPLTQSPMPCRG</sequence>
<dbReference type="PROSITE" id="PS51303">
    <property type="entry name" value="PET"/>
    <property type="match status" value="1"/>
</dbReference>
<protein>
    <recommendedName>
        <fullName evidence="3">PET domain-containing protein</fullName>
    </recommendedName>
</protein>
<dbReference type="GO" id="GO:0008270">
    <property type="term" value="F:zinc ion binding"/>
    <property type="evidence" value="ECO:0007669"/>
    <property type="project" value="InterPro"/>
</dbReference>
<evidence type="ECO:0000313" key="5">
    <source>
        <dbReference type="Proteomes" id="UP000663866"/>
    </source>
</evidence>
<reference evidence="4" key="1">
    <citation type="submission" date="2021-02" db="EMBL/GenBank/DDBJ databases">
        <authorList>
            <person name="Nowell W R."/>
        </authorList>
    </citation>
    <scope>NUCLEOTIDE SEQUENCE</scope>
</reference>
<evidence type="ECO:0000256" key="1">
    <source>
        <dbReference type="ARBA" id="ARBA00022737"/>
    </source>
</evidence>
<keyword evidence="1" id="KW-0677">Repeat</keyword>
<name>A0A820VU58_9BILA</name>
<feature type="region of interest" description="Disordered" evidence="2">
    <location>
        <begin position="35"/>
        <end position="58"/>
    </location>
</feature>
<dbReference type="Pfam" id="PF06297">
    <property type="entry name" value="PET"/>
    <property type="match status" value="1"/>
</dbReference>
<evidence type="ECO:0000313" key="4">
    <source>
        <dbReference type="EMBL" id="CAF4506567.1"/>
    </source>
</evidence>
<evidence type="ECO:0000259" key="3">
    <source>
        <dbReference type="PROSITE" id="PS51303"/>
    </source>
</evidence>
<dbReference type="AlphaFoldDB" id="A0A820VU58"/>